<evidence type="ECO:0008006" key="5">
    <source>
        <dbReference type="Google" id="ProtNLM"/>
    </source>
</evidence>
<protein>
    <recommendedName>
        <fullName evidence="5">Retrotransposon gag domain-containing protein</fullName>
    </recommendedName>
</protein>
<feature type="compositionally biased region" description="Low complexity" evidence="2">
    <location>
        <begin position="326"/>
        <end position="340"/>
    </location>
</feature>
<feature type="compositionally biased region" description="Gly residues" evidence="2">
    <location>
        <begin position="228"/>
        <end position="241"/>
    </location>
</feature>
<proteinExistence type="predicted"/>
<feature type="compositionally biased region" description="Low complexity" evidence="2">
    <location>
        <begin position="242"/>
        <end position="266"/>
    </location>
</feature>
<feature type="region of interest" description="Disordered" evidence="2">
    <location>
        <begin position="626"/>
        <end position="645"/>
    </location>
</feature>
<dbReference type="PANTHER" id="PTHR47481:SF40">
    <property type="entry name" value="RETROTRANSPOSON GAG DOMAIN-CONTAINING PROTEIN"/>
    <property type="match status" value="1"/>
</dbReference>
<name>A0A484NDT1_9ASTE</name>
<dbReference type="Proteomes" id="UP000595140">
    <property type="component" value="Unassembled WGS sequence"/>
</dbReference>
<reference evidence="3 4" key="1">
    <citation type="submission" date="2018-04" db="EMBL/GenBank/DDBJ databases">
        <authorList>
            <person name="Vogel A."/>
        </authorList>
    </citation>
    <scope>NUCLEOTIDE SEQUENCE [LARGE SCALE GENOMIC DNA]</scope>
</reference>
<feature type="region of interest" description="Disordered" evidence="2">
    <location>
        <begin position="849"/>
        <end position="868"/>
    </location>
</feature>
<feature type="coiled-coil region" evidence="1">
    <location>
        <begin position="673"/>
        <end position="764"/>
    </location>
</feature>
<evidence type="ECO:0000313" key="4">
    <source>
        <dbReference type="Proteomes" id="UP000595140"/>
    </source>
</evidence>
<accession>A0A484NDT1</accession>
<dbReference type="Pfam" id="PF14223">
    <property type="entry name" value="Retrotran_gag_2"/>
    <property type="match status" value="1"/>
</dbReference>
<dbReference type="EMBL" id="OOIL02006556">
    <property type="protein sequence ID" value="VFQ97984.1"/>
    <property type="molecule type" value="Genomic_DNA"/>
</dbReference>
<organism evidence="3 4">
    <name type="scientific">Cuscuta campestris</name>
    <dbReference type="NCBI Taxonomy" id="132261"/>
    <lineage>
        <taxon>Eukaryota</taxon>
        <taxon>Viridiplantae</taxon>
        <taxon>Streptophyta</taxon>
        <taxon>Embryophyta</taxon>
        <taxon>Tracheophyta</taxon>
        <taxon>Spermatophyta</taxon>
        <taxon>Magnoliopsida</taxon>
        <taxon>eudicotyledons</taxon>
        <taxon>Gunneridae</taxon>
        <taxon>Pentapetalae</taxon>
        <taxon>asterids</taxon>
        <taxon>lamiids</taxon>
        <taxon>Solanales</taxon>
        <taxon>Convolvulaceae</taxon>
        <taxon>Cuscuteae</taxon>
        <taxon>Cuscuta</taxon>
        <taxon>Cuscuta subgen. Grammica</taxon>
        <taxon>Cuscuta sect. Cleistogrammica</taxon>
    </lineage>
</organism>
<feature type="region of interest" description="Disordered" evidence="2">
    <location>
        <begin position="225"/>
        <end position="341"/>
    </location>
</feature>
<dbReference type="PANTHER" id="PTHR47481">
    <property type="match status" value="1"/>
</dbReference>
<gene>
    <name evidence="3" type="ORF">CCAM_LOCUS39760</name>
</gene>
<sequence>MAEVSSVSSDNTNTLKSPHLAFRTISNIKLHIPVQLSISEPNYKKWSRLFRLLVLRFNLLGYLEGTLVAKSADDAEWYQFDALLQGWILSTISDEVSDLVLANSPTASALWKAIYKLFHDNKHARAMQLEHRFRTTVKGTKTINEYCHTLKNLADYLDDVDAPVTEHALVLQVLQGLPHDLRGQVHFLQYQNPLPSFLEVRSALLLVEQQQADALSNAGPSTALLSFSGGGGSPSAGGGPSRQGSSGQSSGRGSFGSSNRGNSSGYRGRGRGRGRSGPNQRQPGSPNPWQSVPPFTIMIVSDSDSASPSSNSRQANHSASGHDQRQANSPQPSPAAAPGQKLRQLRKQFPSSTPALNGNRVRLDENIMALCHCQITDRGFADATDNVGPSIEVLRPTRTQTALDAPSGFFTVHLASLKKGLRFPLHSLLIEFLNEVDLLPCQLVSNSHRYIAGYLIKCKEVGVKPTLDHFLFTFKMAEGHGDLASYANLSERSRKLFTSDKKGSTKDWKPFFGFVLMGPESPFTGSGLPSFRRIPCPQSNTTLLSITRKLCGPRAVEIKKVVTEESLAALGFEFVQDEHRHQPDLLRDFPGGNADCGPFVEQEGLEEEMEGDLLIGHFIAGRKRKRDAARGRPWSPAQDRARISAGSDDDLNNMVLLKLIQATLGMIELVGQRQDRQAAMDEAKRAVEDKQRELQDEVARLVRELEEEKGRFAQLEVENASLSFQVGSISARVAELEGEKVDLIQQLEAERSDQARRLEEAVESFKSSPEFTIVAKERMGKLVVEWVKTGPGAEWMVGESDKTFNCGLFRAQLVFCDKLARLAKGISLSDLGLPPPCCAFTDFDPSAYLDEESSSASDEEEESTAQGD</sequence>
<keyword evidence="1" id="KW-0175">Coiled coil</keyword>
<evidence type="ECO:0000256" key="1">
    <source>
        <dbReference type="SAM" id="Coils"/>
    </source>
</evidence>
<dbReference type="AlphaFoldDB" id="A0A484NDT1"/>
<keyword evidence="4" id="KW-1185">Reference proteome</keyword>
<feature type="compositionally biased region" description="Low complexity" evidence="2">
    <location>
        <begin position="301"/>
        <end position="312"/>
    </location>
</feature>
<evidence type="ECO:0000313" key="3">
    <source>
        <dbReference type="EMBL" id="VFQ97984.1"/>
    </source>
</evidence>
<evidence type="ECO:0000256" key="2">
    <source>
        <dbReference type="SAM" id="MobiDB-lite"/>
    </source>
</evidence>